<dbReference type="InterPro" id="IPR052341">
    <property type="entry name" value="LOG_family_nucleotidases"/>
</dbReference>
<dbReference type="InterPro" id="IPR031100">
    <property type="entry name" value="LOG_fam"/>
</dbReference>
<feature type="region of interest" description="Disordered" evidence="4">
    <location>
        <begin position="1"/>
        <end position="34"/>
    </location>
</feature>
<dbReference type="EC" id="3.2.2.4" evidence="2"/>
<dbReference type="SUPFAM" id="SSF102405">
    <property type="entry name" value="MCP/YpsA-like"/>
    <property type="match status" value="1"/>
</dbReference>
<dbReference type="EMBL" id="MPZS01000003">
    <property type="protein sequence ID" value="OOY11259.1"/>
    <property type="molecule type" value="Genomic_DNA"/>
</dbReference>
<accession>A0ABX3MI74</accession>
<reference evidence="5 6" key="1">
    <citation type="submission" date="2016-11" db="EMBL/GenBank/DDBJ databases">
        <title>A multilocus sequence analysis scheme for characterization of bacteria in the genus Thioclava.</title>
        <authorList>
            <person name="Liu Y."/>
            <person name="Shao Z."/>
        </authorList>
    </citation>
    <scope>NUCLEOTIDE SEQUENCE [LARGE SCALE GENOMIC DNA]</scope>
    <source>
        <strain evidence="5 6">11.10-0-13</strain>
    </source>
</reference>
<evidence type="ECO:0000313" key="5">
    <source>
        <dbReference type="EMBL" id="OOY11259.1"/>
    </source>
</evidence>
<proteinExistence type="predicted"/>
<sequence>MASDPLSASEKPEPAPDIERVIELPWSQPKTDQEDVRAPDLLREIMEHPNYLEADADLGFLNRDDMRGTRLQMDYQKAETLLNEHGIAHSIVVFGGTRIPEPSVAQERLAEIAAQAAAHPADEGLRTRVAIAERIVEKSRYYDVAREFGQIVGAQEGPEDNRLVIVTGGGPGMMEAANRGACEAGAKTIGLNITLPHEQFPNPYITPGLCFRFRYFALRKLHFLMRARALVVFPGGYGTLDELFETLTLIQTRKIRPVPVILVGRDYWKRAFDPDFLVAEGVIDPEDRELFWYAESAEEIWQDIRRWYARIGREIVETQEGGESYEDFISRCRT</sequence>
<evidence type="ECO:0000256" key="4">
    <source>
        <dbReference type="SAM" id="MobiDB-lite"/>
    </source>
</evidence>
<evidence type="ECO:0000256" key="2">
    <source>
        <dbReference type="ARBA" id="ARBA00011985"/>
    </source>
</evidence>
<evidence type="ECO:0000256" key="1">
    <source>
        <dbReference type="ARBA" id="ARBA00000274"/>
    </source>
</evidence>
<dbReference type="Pfam" id="PF03641">
    <property type="entry name" value="Lysine_decarbox"/>
    <property type="match status" value="1"/>
</dbReference>
<dbReference type="Proteomes" id="UP000242224">
    <property type="component" value="Unassembled WGS sequence"/>
</dbReference>
<dbReference type="Gene3D" id="3.40.50.450">
    <property type="match status" value="1"/>
</dbReference>
<name>A0ABX3MI74_9RHOB</name>
<protein>
    <recommendedName>
        <fullName evidence="3">AMP nucleosidase</fullName>
        <ecNumber evidence="2">3.2.2.4</ecNumber>
    </recommendedName>
    <alternativeName>
        <fullName evidence="3">AMP nucleosidase</fullName>
    </alternativeName>
</protein>
<gene>
    <name evidence="5" type="ORF">BMG00_16150</name>
</gene>
<organism evidence="5 6">
    <name type="scientific">Thioclava marina</name>
    <dbReference type="NCBI Taxonomy" id="1915077"/>
    <lineage>
        <taxon>Bacteria</taxon>
        <taxon>Pseudomonadati</taxon>
        <taxon>Pseudomonadota</taxon>
        <taxon>Alphaproteobacteria</taxon>
        <taxon>Rhodobacterales</taxon>
        <taxon>Paracoccaceae</taxon>
        <taxon>Thioclava</taxon>
    </lineage>
</organism>
<evidence type="ECO:0000313" key="6">
    <source>
        <dbReference type="Proteomes" id="UP000242224"/>
    </source>
</evidence>
<evidence type="ECO:0000256" key="3">
    <source>
        <dbReference type="ARBA" id="ARBA00031983"/>
    </source>
</evidence>
<feature type="compositionally biased region" description="Basic and acidic residues" evidence="4">
    <location>
        <begin position="10"/>
        <end position="22"/>
    </location>
</feature>
<comment type="caution">
    <text evidence="5">The sequence shown here is derived from an EMBL/GenBank/DDBJ whole genome shotgun (WGS) entry which is preliminary data.</text>
</comment>
<keyword evidence="6" id="KW-1185">Reference proteome</keyword>
<comment type="catalytic activity">
    <reaction evidence="1">
        <text>AMP + H2O = D-ribose 5-phosphate + adenine</text>
        <dbReference type="Rhea" id="RHEA:20129"/>
        <dbReference type="ChEBI" id="CHEBI:15377"/>
        <dbReference type="ChEBI" id="CHEBI:16708"/>
        <dbReference type="ChEBI" id="CHEBI:78346"/>
        <dbReference type="ChEBI" id="CHEBI:456215"/>
        <dbReference type="EC" id="3.2.2.4"/>
    </reaction>
</comment>
<dbReference type="PANTHER" id="PTHR43393">
    <property type="entry name" value="CYTOKININ RIBOSIDE 5'-MONOPHOSPHATE PHOSPHORIBOHYDROLASE"/>
    <property type="match status" value="1"/>
</dbReference>
<dbReference type="RefSeq" id="WP_078530250.1">
    <property type="nucleotide sequence ID" value="NZ_JACIZB010000002.1"/>
</dbReference>
<dbReference type="PANTHER" id="PTHR43393:SF3">
    <property type="entry name" value="LYSINE DECARBOXYLASE-LIKE PROTEIN"/>
    <property type="match status" value="1"/>
</dbReference>